<evidence type="ECO:0008006" key="4">
    <source>
        <dbReference type="Google" id="ProtNLM"/>
    </source>
</evidence>
<evidence type="ECO:0000313" key="3">
    <source>
        <dbReference type="Proteomes" id="UP001176940"/>
    </source>
</evidence>
<reference evidence="2" key="1">
    <citation type="submission" date="2023-07" db="EMBL/GenBank/DDBJ databases">
        <authorList>
            <person name="Stuckert A."/>
        </authorList>
    </citation>
    <scope>NUCLEOTIDE SEQUENCE</scope>
</reference>
<accession>A0ABN9LWS1</accession>
<gene>
    <name evidence="2" type="ORF">RIMI_LOCUS12764447</name>
</gene>
<sequence length="384" mass="43261">MLFKAGLRPDSECPRCSQSEAGILHMLWQCPRLSSFWVVVLNKVGLAYSCTVPRDPLVCVLGYVEEIITDKLYKMFIARLLFIARKLIAKFWIREEPPTRRDFMKQVDHIIALERSIYARRNKMDLFDRLWNPWLESMDSIATGSVPQDWRIANVVPIFKKGSKSELSGNYRPEKEAVFLVDERQVREIKLRSGNVKKSLLKKQGVVSVATSDNGAWLAALHLTGELSLWNKDSDCLQIVPANDVLSAEVVSAQGSSLKLHLYVSDDGSRVLLAAPTGSVYLWENTEGKSQLLSQKKRVLPSRWSGIERSERVAFPSVTDKEAAVTAIFIKSEGFYSGHKLLMTFPCGFSAPHWSSAQMETLAPLCSSRRRVLQNRSNVPSVIS</sequence>
<organism evidence="2 3">
    <name type="scientific">Ranitomeya imitator</name>
    <name type="common">mimic poison frog</name>
    <dbReference type="NCBI Taxonomy" id="111125"/>
    <lineage>
        <taxon>Eukaryota</taxon>
        <taxon>Metazoa</taxon>
        <taxon>Chordata</taxon>
        <taxon>Craniata</taxon>
        <taxon>Vertebrata</taxon>
        <taxon>Euteleostomi</taxon>
        <taxon>Amphibia</taxon>
        <taxon>Batrachia</taxon>
        <taxon>Anura</taxon>
        <taxon>Neobatrachia</taxon>
        <taxon>Hyloidea</taxon>
        <taxon>Dendrobatidae</taxon>
        <taxon>Dendrobatinae</taxon>
        <taxon>Ranitomeya</taxon>
    </lineage>
</organism>
<comment type="caution">
    <text evidence="2">The sequence shown here is derived from an EMBL/GenBank/DDBJ whole genome shotgun (WGS) entry which is preliminary data.</text>
</comment>
<evidence type="ECO:0000313" key="2">
    <source>
        <dbReference type="EMBL" id="CAJ0949822.1"/>
    </source>
</evidence>
<dbReference type="EMBL" id="CAUEEQ010030707">
    <property type="protein sequence ID" value="CAJ0949822.1"/>
    <property type="molecule type" value="Genomic_DNA"/>
</dbReference>
<name>A0ABN9LWS1_9NEOB</name>
<keyword evidence="3" id="KW-1185">Reference proteome</keyword>
<protein>
    <recommendedName>
        <fullName evidence="4">Reverse transcriptase zinc-binding domain-containing protein</fullName>
    </recommendedName>
</protein>
<dbReference type="InterPro" id="IPR036322">
    <property type="entry name" value="WD40_repeat_dom_sf"/>
</dbReference>
<dbReference type="PANTHER" id="PTHR14492:SF4">
    <property type="entry name" value="CILIOGENESIS AND PLANAR POLARITY EFFECTOR 1"/>
    <property type="match status" value="1"/>
</dbReference>
<proteinExistence type="predicted"/>
<dbReference type="Gene3D" id="2.130.10.10">
    <property type="entry name" value="YVTN repeat-like/Quinoprotein amine dehydrogenase"/>
    <property type="match status" value="1"/>
</dbReference>
<dbReference type="PANTHER" id="PTHR14492">
    <property type="entry name" value="JBTS17"/>
    <property type="match status" value="1"/>
</dbReference>
<evidence type="ECO:0000256" key="1">
    <source>
        <dbReference type="ARBA" id="ARBA00022737"/>
    </source>
</evidence>
<dbReference type="SUPFAM" id="SSF50978">
    <property type="entry name" value="WD40 repeat-like"/>
    <property type="match status" value="1"/>
</dbReference>
<dbReference type="InterPro" id="IPR028236">
    <property type="entry name" value="CPLANE1"/>
</dbReference>
<dbReference type="InterPro" id="IPR015943">
    <property type="entry name" value="WD40/YVTN_repeat-like_dom_sf"/>
</dbReference>
<keyword evidence="1" id="KW-0677">Repeat</keyword>
<dbReference type="Proteomes" id="UP001176940">
    <property type="component" value="Unassembled WGS sequence"/>
</dbReference>